<dbReference type="GO" id="GO:0046872">
    <property type="term" value="F:metal ion binding"/>
    <property type="evidence" value="ECO:0007669"/>
    <property type="project" value="UniProtKB-KW"/>
</dbReference>
<evidence type="ECO:0000256" key="2">
    <source>
        <dbReference type="ARBA" id="ARBA00022723"/>
    </source>
</evidence>
<accession>A0A8J3N199</accession>
<feature type="binding site" evidence="4">
    <location>
        <position position="218"/>
    </location>
    <ligand>
        <name>molybdate</name>
        <dbReference type="ChEBI" id="CHEBI:36264"/>
    </ligand>
</feature>
<protein>
    <submittedName>
        <fullName evidence="5">Molybdenum ABC transporter substrate-binding protein</fullName>
    </submittedName>
</protein>
<keyword evidence="4" id="KW-0500">Molybdenum</keyword>
<keyword evidence="3" id="KW-0732">Signal</keyword>
<dbReference type="PANTHER" id="PTHR30632">
    <property type="entry name" value="MOLYBDATE-BINDING PERIPLASMIC PROTEIN"/>
    <property type="match status" value="1"/>
</dbReference>
<name>A0A8J3N199_9CHLR</name>
<dbReference type="RefSeq" id="WP_220204527.1">
    <property type="nucleotide sequence ID" value="NZ_BNJK01000001.1"/>
</dbReference>
<comment type="similarity">
    <text evidence="1">Belongs to the bacterial solute-binding protein ModA family.</text>
</comment>
<dbReference type="NCBIfam" id="TIGR01256">
    <property type="entry name" value="modA"/>
    <property type="match status" value="1"/>
</dbReference>
<proteinExistence type="inferred from homology"/>
<keyword evidence="2 4" id="KW-0479">Metal-binding</keyword>
<dbReference type="AlphaFoldDB" id="A0A8J3N199"/>
<reference evidence="5" key="1">
    <citation type="submission" date="2020-10" db="EMBL/GenBank/DDBJ databases">
        <title>Taxonomic study of unclassified bacteria belonging to the class Ktedonobacteria.</title>
        <authorList>
            <person name="Yabe S."/>
            <person name="Wang C.M."/>
            <person name="Zheng Y."/>
            <person name="Sakai Y."/>
            <person name="Cavaletti L."/>
            <person name="Monciardini P."/>
            <person name="Donadio S."/>
        </authorList>
    </citation>
    <scope>NUCLEOTIDE SEQUENCE</scope>
    <source>
        <strain evidence="5">ID150040</strain>
    </source>
</reference>
<dbReference type="CDD" id="cd13538">
    <property type="entry name" value="PBP2_ModA_like_1"/>
    <property type="match status" value="1"/>
</dbReference>
<gene>
    <name evidence="5" type="ORF">KSF_038050</name>
</gene>
<dbReference type="EMBL" id="BNJK01000001">
    <property type="protein sequence ID" value="GHO93757.1"/>
    <property type="molecule type" value="Genomic_DNA"/>
</dbReference>
<dbReference type="PROSITE" id="PS51257">
    <property type="entry name" value="PROKAR_LIPOPROTEIN"/>
    <property type="match status" value="1"/>
</dbReference>
<evidence type="ECO:0000313" key="5">
    <source>
        <dbReference type="EMBL" id="GHO93757.1"/>
    </source>
</evidence>
<dbReference type="PANTHER" id="PTHR30632:SF0">
    <property type="entry name" value="SULFATE-BINDING PROTEIN"/>
    <property type="match status" value="1"/>
</dbReference>
<comment type="caution">
    <text evidence="5">The sequence shown here is derived from an EMBL/GenBank/DDBJ whole genome shotgun (WGS) entry which is preliminary data.</text>
</comment>
<evidence type="ECO:0000256" key="4">
    <source>
        <dbReference type="PIRSR" id="PIRSR004846-1"/>
    </source>
</evidence>
<feature type="binding site" evidence="4">
    <location>
        <position position="86"/>
    </location>
    <ligand>
        <name>molybdate</name>
        <dbReference type="ChEBI" id="CHEBI:36264"/>
    </ligand>
</feature>
<dbReference type="InterPro" id="IPR050682">
    <property type="entry name" value="ModA/WtpA"/>
</dbReference>
<keyword evidence="6" id="KW-1185">Reference proteome</keyword>
<dbReference type="GO" id="GO:0015689">
    <property type="term" value="P:molybdate ion transport"/>
    <property type="evidence" value="ECO:0007669"/>
    <property type="project" value="InterPro"/>
</dbReference>
<dbReference type="Gene3D" id="3.40.190.10">
    <property type="entry name" value="Periplasmic binding protein-like II"/>
    <property type="match status" value="2"/>
</dbReference>
<organism evidence="5 6">
    <name type="scientific">Reticulibacter mediterranei</name>
    <dbReference type="NCBI Taxonomy" id="2778369"/>
    <lineage>
        <taxon>Bacteria</taxon>
        <taxon>Bacillati</taxon>
        <taxon>Chloroflexota</taxon>
        <taxon>Ktedonobacteria</taxon>
        <taxon>Ktedonobacterales</taxon>
        <taxon>Reticulibacteraceae</taxon>
        <taxon>Reticulibacter</taxon>
    </lineage>
</organism>
<dbReference type="GO" id="GO:0030973">
    <property type="term" value="F:molybdate ion binding"/>
    <property type="evidence" value="ECO:0007669"/>
    <property type="project" value="TreeGrafter"/>
</dbReference>
<feature type="binding site" evidence="4">
    <location>
        <position position="58"/>
    </location>
    <ligand>
        <name>molybdate</name>
        <dbReference type="ChEBI" id="CHEBI:36264"/>
    </ligand>
</feature>
<evidence type="ECO:0000313" key="6">
    <source>
        <dbReference type="Proteomes" id="UP000597444"/>
    </source>
</evidence>
<dbReference type="InterPro" id="IPR005950">
    <property type="entry name" value="ModA"/>
</dbReference>
<sequence length="285" mass="30063">MKHLHRAPLVSVFVLLALLLVACGGGGTTATGSNTSSGSTPTAASQSPVTLNVFAAASLTESFNDIATQYHVSHPNVTLKYNFNGSQLLVQQIISGAPADVFASADTTNMKKASDAGLVNDSKIFVQNKLTVVIPASNPGNITTLKDLAKKGEKIVVAAPSVPVGKYGLQVLDNMGKSSEYGPSYESAVKANFVSQEENVKAVVQKVQLGEADAGIVYRTDVTNAIINKVKLIDIPDNFNVIAQYPIAVTKNSTHAAEAQDFVQYILSSGGQATLEKYRFITTSK</sequence>
<dbReference type="Proteomes" id="UP000597444">
    <property type="component" value="Unassembled WGS sequence"/>
</dbReference>
<evidence type="ECO:0000256" key="3">
    <source>
        <dbReference type="ARBA" id="ARBA00022729"/>
    </source>
</evidence>
<dbReference type="Pfam" id="PF13531">
    <property type="entry name" value="SBP_bac_11"/>
    <property type="match status" value="1"/>
</dbReference>
<dbReference type="SUPFAM" id="SSF53850">
    <property type="entry name" value="Periplasmic binding protein-like II"/>
    <property type="match status" value="1"/>
</dbReference>
<feature type="binding site" evidence="4">
    <location>
        <position position="200"/>
    </location>
    <ligand>
        <name>molybdate</name>
        <dbReference type="ChEBI" id="CHEBI:36264"/>
    </ligand>
</feature>
<evidence type="ECO:0000256" key="1">
    <source>
        <dbReference type="ARBA" id="ARBA00009175"/>
    </source>
</evidence>
<dbReference type="PIRSF" id="PIRSF004846">
    <property type="entry name" value="ModA"/>
    <property type="match status" value="1"/>
</dbReference>